<protein>
    <recommendedName>
        <fullName evidence="5">3-methyladenine DNA glycosylase/8-oxoguanine DNA glycosylase</fullName>
    </recommendedName>
</protein>
<accession>A0ABT3PPP3</accession>
<dbReference type="Gene3D" id="1.10.340.30">
    <property type="entry name" value="Hypothetical protein, domain 2"/>
    <property type="match status" value="1"/>
</dbReference>
<evidence type="ECO:0000256" key="2">
    <source>
        <dbReference type="ARBA" id="ARBA00023204"/>
    </source>
</evidence>
<keyword evidence="1" id="KW-0227">DNA damage</keyword>
<dbReference type="Gene3D" id="3.30.310.20">
    <property type="entry name" value="DNA-3-methyladenine glycosylase AlkA, N-terminal domain"/>
    <property type="match status" value="1"/>
</dbReference>
<gene>
    <name evidence="3" type="ORF">J6I44_13225</name>
</gene>
<dbReference type="RefSeq" id="WP_265766614.1">
    <property type="nucleotide sequence ID" value="NZ_JAGGJA010000008.1"/>
</dbReference>
<dbReference type="EMBL" id="JAGGJA010000008">
    <property type="protein sequence ID" value="MCW9707824.1"/>
    <property type="molecule type" value="Genomic_DNA"/>
</dbReference>
<dbReference type="InterPro" id="IPR051912">
    <property type="entry name" value="Alkylbase_DNA_Glycosylase/TA"/>
</dbReference>
<evidence type="ECO:0000313" key="4">
    <source>
        <dbReference type="Proteomes" id="UP001207918"/>
    </source>
</evidence>
<name>A0ABT3PPP3_9BACT</name>
<sequence length="317" mass="36577">MSNWTLQSTPPHDWFLCLDVEQYFDHEHDPEKVFEEGFRRPIPVGDRDVMVTTFFNGDPDHPEFHFESEEALDKDEISEANKSLSRIFGTDLDLRPLYDQAANDPVLETKLTDLYGLKRMARANLFEDTINRIIQMRLSHKPTAKKMVYKVRKNYGSLVTAKGDNIPAWPRPHQLVKADPMSIRKLGPTKRKGEFIIGFAEDLLSGEQDLEHLESCDPQTFYKTIKEVRGVGPTSAQQLMLFRNRTDACFPSNKTSGKEKGLRKWIVLNYGEDPDTIAEKDFKQLITNWKGYEASALEFLFVSWILNEKEKKQKSGD</sequence>
<dbReference type="SUPFAM" id="SSF48150">
    <property type="entry name" value="DNA-glycosylase"/>
    <property type="match status" value="1"/>
</dbReference>
<keyword evidence="4" id="KW-1185">Reference proteome</keyword>
<dbReference type="InterPro" id="IPR037046">
    <property type="entry name" value="AlkA_N_sf"/>
</dbReference>
<dbReference type="InterPro" id="IPR011257">
    <property type="entry name" value="DNA_glycosylase"/>
</dbReference>
<keyword evidence="2" id="KW-0234">DNA repair</keyword>
<dbReference type="Proteomes" id="UP001207918">
    <property type="component" value="Unassembled WGS sequence"/>
</dbReference>
<comment type="caution">
    <text evidence="3">The sequence shown here is derived from an EMBL/GenBank/DDBJ whole genome shotgun (WGS) entry which is preliminary data.</text>
</comment>
<proteinExistence type="predicted"/>
<reference evidence="3 4" key="1">
    <citation type="submission" date="2021-03" db="EMBL/GenBank/DDBJ databases">
        <title>Aliifodinibius sp. nov., a new bacterium isolated from saline soil.</title>
        <authorList>
            <person name="Galisteo C."/>
            <person name="De La Haba R."/>
            <person name="Sanchez-Porro C."/>
            <person name="Ventosa A."/>
        </authorList>
    </citation>
    <scope>NUCLEOTIDE SEQUENCE [LARGE SCALE GENOMIC DNA]</scope>
    <source>
        <strain evidence="3 4">1BSP15-2V2</strain>
    </source>
</reference>
<dbReference type="PANTHER" id="PTHR43003">
    <property type="entry name" value="DNA-3-METHYLADENINE GLYCOSYLASE"/>
    <property type="match status" value="1"/>
</dbReference>
<organism evidence="3 4">
    <name type="scientific">Fodinibius salsisoli</name>
    <dbReference type="NCBI Taxonomy" id="2820877"/>
    <lineage>
        <taxon>Bacteria</taxon>
        <taxon>Pseudomonadati</taxon>
        <taxon>Balneolota</taxon>
        <taxon>Balneolia</taxon>
        <taxon>Balneolales</taxon>
        <taxon>Balneolaceae</taxon>
        <taxon>Fodinibius</taxon>
    </lineage>
</organism>
<dbReference type="PANTHER" id="PTHR43003:SF5">
    <property type="entry name" value="DNA-3-METHYLADENINE GLYCOSYLASE"/>
    <property type="match status" value="1"/>
</dbReference>
<evidence type="ECO:0008006" key="5">
    <source>
        <dbReference type="Google" id="ProtNLM"/>
    </source>
</evidence>
<evidence type="ECO:0000256" key="1">
    <source>
        <dbReference type="ARBA" id="ARBA00022763"/>
    </source>
</evidence>
<evidence type="ECO:0000313" key="3">
    <source>
        <dbReference type="EMBL" id="MCW9707824.1"/>
    </source>
</evidence>